<evidence type="ECO:0000259" key="7">
    <source>
        <dbReference type="SMART" id="SM00563"/>
    </source>
</evidence>
<feature type="transmembrane region" description="Helical" evidence="6">
    <location>
        <begin position="30"/>
        <end position="49"/>
    </location>
</feature>
<dbReference type="OrthoDB" id="202234at2759"/>
<dbReference type="AlphaFoldDB" id="K8EIU7"/>
<dbReference type="GeneID" id="19013984"/>
<keyword evidence="6" id="KW-1133">Transmembrane helix</keyword>
<evidence type="ECO:0000256" key="4">
    <source>
        <dbReference type="ARBA" id="ARBA00023098"/>
    </source>
</evidence>
<evidence type="ECO:0000313" key="8">
    <source>
        <dbReference type="EMBL" id="CCO17931.1"/>
    </source>
</evidence>
<dbReference type="RefSeq" id="XP_007511810.1">
    <property type="nucleotide sequence ID" value="XM_007511748.1"/>
</dbReference>
<dbReference type="STRING" id="41875.K8EIU7"/>
<dbReference type="GO" id="GO:0003841">
    <property type="term" value="F:1-acylglycerol-3-phosphate O-acyltransferase activity"/>
    <property type="evidence" value="ECO:0007669"/>
    <property type="project" value="TreeGrafter"/>
</dbReference>
<dbReference type="eggNOG" id="ENOG502S4T3">
    <property type="taxonomic scope" value="Eukaryota"/>
</dbReference>
<keyword evidence="4" id="KW-0443">Lipid metabolism</keyword>
<sequence length="334" mass="38527">MGLSSPSKKLESPSSSRDKYVDTRSLAEKGVNLIALLIAFPILAFSYPLSLLTRGTLHGVWNFSKEIRPPITQIWADFMTSNVMNVRFKIVSQKQLYRDGKCVYLCNHRAWADFFIDMSLCEGRSFTLSRMLVMYVFPVFMVPAVFVGAVFPFRRDKGGGHEELNNSIDKHWSRFEQYFPGFLCYPEGTRNIKPHSLPLKRGMLRYAHSRKLPVQIIICAGKEKVLSQKRFAAERNHVLPVAYSSVIHSDSYPVFEDFAEAIRHSWADEWANAYNHENKMEKLKDFKPSERTIRYERWVDFFTTGTVVSFFVFCALVANVLQIIFPKIIELGHA</sequence>
<organism evidence="8 9">
    <name type="scientific">Bathycoccus prasinos</name>
    <dbReference type="NCBI Taxonomy" id="41875"/>
    <lineage>
        <taxon>Eukaryota</taxon>
        <taxon>Viridiplantae</taxon>
        <taxon>Chlorophyta</taxon>
        <taxon>Mamiellophyceae</taxon>
        <taxon>Mamiellales</taxon>
        <taxon>Bathycoccaceae</taxon>
        <taxon>Bathycoccus</taxon>
    </lineage>
</organism>
<keyword evidence="9" id="KW-1185">Reference proteome</keyword>
<keyword evidence="3" id="KW-0808">Transferase</keyword>
<feature type="domain" description="Phospholipid/glycerol acyltransferase" evidence="7">
    <location>
        <begin position="102"/>
        <end position="222"/>
    </location>
</feature>
<accession>K8EIU7</accession>
<dbReference type="Pfam" id="PF01553">
    <property type="entry name" value="Acyltransferase"/>
    <property type="match status" value="1"/>
</dbReference>
<evidence type="ECO:0000256" key="1">
    <source>
        <dbReference type="ARBA" id="ARBA00005189"/>
    </source>
</evidence>
<gene>
    <name evidence="8" type="ORF">Bathy08g00050</name>
</gene>
<evidence type="ECO:0000256" key="6">
    <source>
        <dbReference type="SAM" id="Phobius"/>
    </source>
</evidence>
<keyword evidence="6" id="KW-0472">Membrane</keyword>
<dbReference type="PANTHER" id="PTHR10434:SF64">
    <property type="entry name" value="1-ACYL-SN-GLYCEROL-3-PHOSPHATE ACYLTRANSFERASE-RELATED"/>
    <property type="match status" value="1"/>
</dbReference>
<reference evidence="8 9" key="1">
    <citation type="submission" date="2011-10" db="EMBL/GenBank/DDBJ databases">
        <authorList>
            <person name="Genoscope - CEA"/>
        </authorList>
    </citation>
    <scope>NUCLEOTIDE SEQUENCE [LARGE SCALE GENOMIC DNA]</scope>
    <source>
        <strain evidence="8 9">RCC 1105</strain>
    </source>
</reference>
<dbReference type="PANTHER" id="PTHR10434">
    <property type="entry name" value="1-ACYL-SN-GLYCEROL-3-PHOSPHATE ACYLTRANSFERASE"/>
    <property type="match status" value="1"/>
</dbReference>
<dbReference type="SMART" id="SM00563">
    <property type="entry name" value="PlsC"/>
    <property type="match status" value="1"/>
</dbReference>
<feature type="transmembrane region" description="Helical" evidence="6">
    <location>
        <begin position="301"/>
        <end position="325"/>
    </location>
</feature>
<feature type="transmembrane region" description="Helical" evidence="6">
    <location>
        <begin position="132"/>
        <end position="153"/>
    </location>
</feature>
<dbReference type="EMBL" id="FO082271">
    <property type="protein sequence ID" value="CCO17931.1"/>
    <property type="molecule type" value="Genomic_DNA"/>
</dbReference>
<name>K8EIU7_9CHLO</name>
<dbReference type="GO" id="GO:0006654">
    <property type="term" value="P:phosphatidic acid biosynthetic process"/>
    <property type="evidence" value="ECO:0007669"/>
    <property type="project" value="TreeGrafter"/>
</dbReference>
<evidence type="ECO:0000313" key="9">
    <source>
        <dbReference type="Proteomes" id="UP000198341"/>
    </source>
</evidence>
<dbReference type="SUPFAM" id="SSF69593">
    <property type="entry name" value="Glycerol-3-phosphate (1)-acyltransferase"/>
    <property type="match status" value="1"/>
</dbReference>
<dbReference type="InterPro" id="IPR002123">
    <property type="entry name" value="Plipid/glycerol_acylTrfase"/>
</dbReference>
<evidence type="ECO:0000256" key="3">
    <source>
        <dbReference type="ARBA" id="ARBA00022679"/>
    </source>
</evidence>
<keyword evidence="6" id="KW-0812">Transmembrane</keyword>
<keyword evidence="2" id="KW-0444">Lipid biosynthesis</keyword>
<protein>
    <recommendedName>
        <fullName evidence="7">Phospholipid/glycerol acyltransferase domain-containing protein</fullName>
    </recommendedName>
</protein>
<dbReference type="Proteomes" id="UP000198341">
    <property type="component" value="Chromosome 8"/>
</dbReference>
<evidence type="ECO:0000256" key="2">
    <source>
        <dbReference type="ARBA" id="ARBA00022516"/>
    </source>
</evidence>
<comment type="pathway">
    <text evidence="1">Lipid metabolism.</text>
</comment>
<keyword evidence="5" id="KW-0012">Acyltransferase</keyword>
<proteinExistence type="predicted"/>
<evidence type="ECO:0000256" key="5">
    <source>
        <dbReference type="ARBA" id="ARBA00023315"/>
    </source>
</evidence>
<dbReference type="KEGG" id="bpg:Bathy08g00050"/>